<dbReference type="eggNOG" id="COG1466">
    <property type="taxonomic scope" value="Bacteria"/>
</dbReference>
<evidence type="ECO:0000256" key="8">
    <source>
        <dbReference type="ARBA" id="ARBA00049244"/>
    </source>
</evidence>
<protein>
    <recommendedName>
        <fullName evidence="2">DNA polymerase III subunit delta</fullName>
        <ecNumber evidence="1">2.7.7.7</ecNumber>
    </recommendedName>
</protein>
<dbReference type="GO" id="GO:0006261">
    <property type="term" value="P:DNA-templated DNA replication"/>
    <property type="evidence" value="ECO:0007669"/>
    <property type="project" value="TreeGrafter"/>
</dbReference>
<dbReference type="PANTHER" id="PTHR34388:SF1">
    <property type="entry name" value="DNA POLYMERASE III SUBUNIT DELTA"/>
    <property type="match status" value="1"/>
</dbReference>
<dbReference type="OrthoDB" id="9775929at2"/>
<dbReference type="PATRIC" id="fig|1121865.3.peg.653"/>
<keyword evidence="5" id="KW-0235">DNA replication</keyword>
<dbReference type="STRING" id="1121865.OMW_00663"/>
<comment type="catalytic activity">
    <reaction evidence="8">
        <text>DNA(n) + a 2'-deoxyribonucleoside 5'-triphosphate = DNA(n+1) + diphosphate</text>
        <dbReference type="Rhea" id="RHEA:22508"/>
        <dbReference type="Rhea" id="RHEA-COMP:17339"/>
        <dbReference type="Rhea" id="RHEA-COMP:17340"/>
        <dbReference type="ChEBI" id="CHEBI:33019"/>
        <dbReference type="ChEBI" id="CHEBI:61560"/>
        <dbReference type="ChEBI" id="CHEBI:173112"/>
        <dbReference type="EC" id="2.7.7.7"/>
    </reaction>
</comment>
<dbReference type="PANTHER" id="PTHR34388">
    <property type="entry name" value="DNA POLYMERASE III SUBUNIT DELTA"/>
    <property type="match status" value="1"/>
</dbReference>
<evidence type="ECO:0000256" key="7">
    <source>
        <dbReference type="ARBA" id="ARBA00034754"/>
    </source>
</evidence>
<dbReference type="GO" id="GO:0009360">
    <property type="term" value="C:DNA polymerase III complex"/>
    <property type="evidence" value="ECO:0007669"/>
    <property type="project" value="InterPro"/>
</dbReference>
<dbReference type="GO" id="GO:0003677">
    <property type="term" value="F:DNA binding"/>
    <property type="evidence" value="ECO:0007669"/>
    <property type="project" value="InterPro"/>
</dbReference>
<dbReference type="SUPFAM" id="SSF52540">
    <property type="entry name" value="P-loop containing nucleoside triphosphate hydrolases"/>
    <property type="match status" value="1"/>
</dbReference>
<evidence type="ECO:0000313" key="12">
    <source>
        <dbReference type="Proteomes" id="UP000014113"/>
    </source>
</evidence>
<dbReference type="InterPro" id="IPR027417">
    <property type="entry name" value="P-loop_NTPase"/>
</dbReference>
<comment type="caution">
    <text evidence="11">The sequence shown here is derived from an EMBL/GenBank/DDBJ whole genome shotgun (WGS) entry which is preliminary data.</text>
</comment>
<keyword evidence="4" id="KW-0548">Nucleotidyltransferase</keyword>
<evidence type="ECO:0000256" key="1">
    <source>
        <dbReference type="ARBA" id="ARBA00012417"/>
    </source>
</evidence>
<proteinExistence type="inferred from homology"/>
<name>S1NEP7_9ENTE</name>
<evidence type="ECO:0000256" key="5">
    <source>
        <dbReference type="ARBA" id="ARBA00022705"/>
    </source>
</evidence>
<evidence type="ECO:0000256" key="6">
    <source>
        <dbReference type="ARBA" id="ARBA00022932"/>
    </source>
</evidence>
<keyword evidence="12" id="KW-1185">Reference proteome</keyword>
<dbReference type="InterPro" id="IPR005790">
    <property type="entry name" value="DNA_polIII_delta"/>
</dbReference>
<organism evidence="11 12">
    <name type="scientific">Enterococcus columbae DSM 7374 = ATCC 51263</name>
    <dbReference type="NCBI Taxonomy" id="1121865"/>
    <lineage>
        <taxon>Bacteria</taxon>
        <taxon>Bacillati</taxon>
        <taxon>Bacillota</taxon>
        <taxon>Bacilli</taxon>
        <taxon>Lactobacillales</taxon>
        <taxon>Enterococcaceae</taxon>
        <taxon>Enterococcus</taxon>
    </lineage>
</organism>
<evidence type="ECO:0000256" key="3">
    <source>
        <dbReference type="ARBA" id="ARBA00022679"/>
    </source>
</evidence>
<feature type="domain" description="DNA polymerase III delta N-terminal" evidence="9">
    <location>
        <begin position="19"/>
        <end position="141"/>
    </location>
</feature>
<accession>S1NEP7</accession>
<dbReference type="InterPro" id="IPR048466">
    <property type="entry name" value="DNA_pol3_delta-like_C"/>
</dbReference>
<feature type="domain" description="DNA polymerase III delta subunit-like C-terminal" evidence="10">
    <location>
        <begin position="215"/>
        <end position="334"/>
    </location>
</feature>
<evidence type="ECO:0000256" key="4">
    <source>
        <dbReference type="ARBA" id="ARBA00022695"/>
    </source>
</evidence>
<dbReference type="Pfam" id="PF06144">
    <property type="entry name" value="DNA_pol3_delta"/>
    <property type="match status" value="1"/>
</dbReference>
<dbReference type="Gene3D" id="1.20.272.10">
    <property type="match status" value="1"/>
</dbReference>
<comment type="similarity">
    <text evidence="7">Belongs to the DNA polymerase HolA subunit family.</text>
</comment>
<dbReference type="Pfam" id="PF21694">
    <property type="entry name" value="DNA_pol3_delta_C"/>
    <property type="match status" value="1"/>
</dbReference>
<dbReference type="InterPro" id="IPR010372">
    <property type="entry name" value="DNA_pol3_delta_N"/>
</dbReference>
<dbReference type="Gene3D" id="1.10.8.60">
    <property type="match status" value="1"/>
</dbReference>
<dbReference type="GO" id="GO:0003887">
    <property type="term" value="F:DNA-directed DNA polymerase activity"/>
    <property type="evidence" value="ECO:0007669"/>
    <property type="project" value="UniProtKB-KW"/>
</dbReference>
<dbReference type="SUPFAM" id="SSF48019">
    <property type="entry name" value="post-AAA+ oligomerization domain-like"/>
    <property type="match status" value="1"/>
</dbReference>
<dbReference type="RefSeq" id="WP_016182826.1">
    <property type="nucleotide sequence ID" value="NZ_JXKI01000006.1"/>
</dbReference>
<dbReference type="AlphaFoldDB" id="S1NEP7"/>
<dbReference type="Gene3D" id="3.40.50.300">
    <property type="entry name" value="P-loop containing nucleotide triphosphate hydrolases"/>
    <property type="match status" value="1"/>
</dbReference>
<sequence>MSIQTSLQQIKSDPLQPIYFVYGQEYYLIEQVKQTFFERLKITKDSLNFAHFDCEETEFPVIYEELQAMPFFEDYRLVFMEQPYFLTSDKKSWEQQYIDQLIDYLKEPVASTILVIFANYEKIDERKKLSKQLKKVGTLIDVHPLSEQEVTRYVQQYLENQGVQFNRETLAYFLKACDYQLTKAMQELQKLRLYLTDEQPLTSEIIDQLIPKTLEQNIFELTQNVLLGKKNQALQLFDELCLQGEEPIKMIAILIGQLRLFIQTKFLMSKGYQQANIAEQLKIHSYRVKLAMQDVRKYETTRLFDLYNQLVELDYQIKTGKVQKQFAFQLFILKV</sequence>
<dbReference type="EMBL" id="ASWJ01000003">
    <property type="protein sequence ID" value="EOW87497.1"/>
    <property type="molecule type" value="Genomic_DNA"/>
</dbReference>
<keyword evidence="3" id="KW-0808">Transferase</keyword>
<dbReference type="NCBIfam" id="TIGR01128">
    <property type="entry name" value="holA"/>
    <property type="match status" value="1"/>
</dbReference>
<dbReference type="EC" id="2.7.7.7" evidence="1"/>
<evidence type="ECO:0000259" key="9">
    <source>
        <dbReference type="Pfam" id="PF06144"/>
    </source>
</evidence>
<keyword evidence="6" id="KW-0239">DNA-directed DNA polymerase</keyword>
<dbReference type="InterPro" id="IPR008921">
    <property type="entry name" value="DNA_pol3_clamp-load_cplx_C"/>
</dbReference>
<reference evidence="11 12" key="1">
    <citation type="submission" date="2013-03" db="EMBL/GenBank/DDBJ databases">
        <title>The Genome Sequence of Enterococcus columbae ATCC_51263 (PacBio/Illumina hybrid assembly).</title>
        <authorList>
            <consortium name="The Broad Institute Genomics Platform"/>
            <consortium name="The Broad Institute Genome Sequencing Center for Infectious Disease"/>
            <person name="Earl A."/>
            <person name="Russ C."/>
            <person name="Gilmore M."/>
            <person name="Surin D."/>
            <person name="Walker B."/>
            <person name="Young S."/>
            <person name="Zeng Q."/>
            <person name="Gargeya S."/>
            <person name="Fitzgerald M."/>
            <person name="Haas B."/>
            <person name="Abouelleil A."/>
            <person name="Allen A.W."/>
            <person name="Alvarado L."/>
            <person name="Arachchi H.M."/>
            <person name="Berlin A.M."/>
            <person name="Chapman S.B."/>
            <person name="Gainer-Dewar J."/>
            <person name="Goldberg J."/>
            <person name="Griggs A."/>
            <person name="Gujja S."/>
            <person name="Hansen M."/>
            <person name="Howarth C."/>
            <person name="Imamovic A."/>
            <person name="Ireland A."/>
            <person name="Larimer J."/>
            <person name="McCowan C."/>
            <person name="Murphy C."/>
            <person name="Pearson M."/>
            <person name="Poon T.W."/>
            <person name="Priest M."/>
            <person name="Roberts A."/>
            <person name="Saif S."/>
            <person name="Shea T."/>
            <person name="Sisk P."/>
            <person name="Sykes S."/>
            <person name="Wortman J."/>
            <person name="Nusbaum C."/>
            <person name="Birren B."/>
        </authorList>
    </citation>
    <scope>NUCLEOTIDE SEQUENCE [LARGE SCALE GENOMIC DNA]</scope>
    <source>
        <strain evidence="11 12">ATCC 51263</strain>
    </source>
</reference>
<evidence type="ECO:0000259" key="10">
    <source>
        <dbReference type="Pfam" id="PF21694"/>
    </source>
</evidence>
<evidence type="ECO:0000313" key="11">
    <source>
        <dbReference type="EMBL" id="EOW87497.1"/>
    </source>
</evidence>
<dbReference type="Proteomes" id="UP000014113">
    <property type="component" value="Unassembled WGS sequence"/>
</dbReference>
<gene>
    <name evidence="11" type="ORF">I568_00541</name>
</gene>
<evidence type="ECO:0000256" key="2">
    <source>
        <dbReference type="ARBA" id="ARBA00017703"/>
    </source>
</evidence>